<organism evidence="8 9">
    <name type="scientific">Meripilus lineatus</name>
    <dbReference type="NCBI Taxonomy" id="2056292"/>
    <lineage>
        <taxon>Eukaryota</taxon>
        <taxon>Fungi</taxon>
        <taxon>Dikarya</taxon>
        <taxon>Basidiomycota</taxon>
        <taxon>Agaricomycotina</taxon>
        <taxon>Agaricomycetes</taxon>
        <taxon>Polyporales</taxon>
        <taxon>Meripilaceae</taxon>
        <taxon>Meripilus</taxon>
    </lineage>
</organism>
<evidence type="ECO:0008006" key="10">
    <source>
        <dbReference type="Google" id="ProtNLM"/>
    </source>
</evidence>
<evidence type="ECO:0000256" key="3">
    <source>
        <dbReference type="ARBA" id="ARBA00022853"/>
    </source>
</evidence>
<keyword evidence="4" id="KW-0805">Transcription regulation</keyword>
<comment type="caution">
    <text evidence="8">The sequence shown here is derived from an EMBL/GenBank/DDBJ whole genome shotgun (WGS) entry which is preliminary data.</text>
</comment>
<keyword evidence="5" id="KW-0804">Transcription</keyword>
<keyword evidence="3" id="KW-0156">Chromatin regulator</keyword>
<dbReference type="EMBL" id="JANAWD010000431">
    <property type="protein sequence ID" value="KAJ3479554.1"/>
    <property type="molecule type" value="Genomic_DNA"/>
</dbReference>
<evidence type="ECO:0000313" key="8">
    <source>
        <dbReference type="EMBL" id="KAJ3479554.1"/>
    </source>
</evidence>
<dbReference type="PANTHER" id="PTHR13581">
    <property type="entry name" value="MRG-BINDING PROTEIN"/>
    <property type="match status" value="1"/>
</dbReference>
<feature type="compositionally biased region" description="Low complexity" evidence="7">
    <location>
        <begin position="138"/>
        <end position="148"/>
    </location>
</feature>
<dbReference type="PANTHER" id="PTHR13581:SF5">
    <property type="entry name" value="MRG_MORF4L-BINDING PROTEIN"/>
    <property type="match status" value="1"/>
</dbReference>
<dbReference type="AlphaFoldDB" id="A0AAD5YAP4"/>
<dbReference type="Proteomes" id="UP001212997">
    <property type="component" value="Unassembled WGS sequence"/>
</dbReference>
<dbReference type="GO" id="GO:0035267">
    <property type="term" value="C:NuA4 histone acetyltransferase complex"/>
    <property type="evidence" value="ECO:0007669"/>
    <property type="project" value="TreeGrafter"/>
</dbReference>
<evidence type="ECO:0000256" key="1">
    <source>
        <dbReference type="ARBA" id="ARBA00004123"/>
    </source>
</evidence>
<keyword evidence="6" id="KW-0539">Nucleus</keyword>
<name>A0AAD5YAP4_9APHY</name>
<reference evidence="8" key="1">
    <citation type="submission" date="2022-07" db="EMBL/GenBank/DDBJ databases">
        <title>Genome Sequence of Physisporinus lineatus.</title>
        <authorList>
            <person name="Buettner E."/>
        </authorList>
    </citation>
    <scope>NUCLEOTIDE SEQUENCE</scope>
    <source>
        <strain evidence="8">VT162</strain>
    </source>
</reference>
<evidence type="ECO:0000256" key="5">
    <source>
        <dbReference type="ARBA" id="ARBA00023163"/>
    </source>
</evidence>
<evidence type="ECO:0000256" key="6">
    <source>
        <dbReference type="ARBA" id="ARBA00023242"/>
    </source>
</evidence>
<evidence type="ECO:0000256" key="4">
    <source>
        <dbReference type="ARBA" id="ARBA00023015"/>
    </source>
</evidence>
<protein>
    <recommendedName>
        <fullName evidence="10">Chromatin modification-related protein EAF7</fullName>
    </recommendedName>
</protein>
<comment type="subcellular location">
    <subcellularLocation>
        <location evidence="1">Nucleus</location>
    </subcellularLocation>
</comment>
<evidence type="ECO:0000256" key="2">
    <source>
        <dbReference type="ARBA" id="ARBA00007117"/>
    </source>
</evidence>
<evidence type="ECO:0000313" key="9">
    <source>
        <dbReference type="Proteomes" id="UP001212997"/>
    </source>
</evidence>
<accession>A0AAD5YAP4</accession>
<sequence length="263" mass="28667">MTSTETHDDTDEVPFLDTVEGEITFFRSVMRARPVGIHRHFHVLAICNAIHRETGHQVSADDIWEKLRSCYDLDILENIEADGYETPGNKGSPAIPIRSPSPTENLFIHPYFRQEFNLPHDETVESLIATRRVRSTASLPSSSPAASPVHHEKLPVSSRGNKKGKNRLKNMAGLVGGDSDSSALTQESGDESISPIPRTGSVATGTDAGTEYAEEEDAEGKGNSPEPLAKVRKTSKSSKKASNVSRTKSGTGTRSSTTKKRKR</sequence>
<keyword evidence="9" id="KW-1185">Reference proteome</keyword>
<dbReference type="GO" id="GO:0006357">
    <property type="term" value="P:regulation of transcription by RNA polymerase II"/>
    <property type="evidence" value="ECO:0007669"/>
    <property type="project" value="TreeGrafter"/>
</dbReference>
<feature type="region of interest" description="Disordered" evidence="7">
    <location>
        <begin position="138"/>
        <end position="263"/>
    </location>
</feature>
<dbReference type="GO" id="GO:0005634">
    <property type="term" value="C:nucleus"/>
    <property type="evidence" value="ECO:0007669"/>
    <property type="project" value="UniProtKB-SubCell"/>
</dbReference>
<dbReference type="Pfam" id="PF07904">
    <property type="entry name" value="Eaf7"/>
    <property type="match status" value="1"/>
</dbReference>
<evidence type="ECO:0000256" key="7">
    <source>
        <dbReference type="SAM" id="MobiDB-lite"/>
    </source>
</evidence>
<feature type="compositionally biased region" description="Low complexity" evidence="7">
    <location>
        <begin position="245"/>
        <end position="256"/>
    </location>
</feature>
<proteinExistence type="inferred from homology"/>
<gene>
    <name evidence="8" type="ORF">NLI96_g8980</name>
</gene>
<dbReference type="InterPro" id="IPR012423">
    <property type="entry name" value="Eaf7/MRGBP"/>
</dbReference>
<comment type="similarity">
    <text evidence="2">Belongs to the EAF7 family.</text>
</comment>
<feature type="compositionally biased region" description="Basic residues" evidence="7">
    <location>
        <begin position="230"/>
        <end position="239"/>
    </location>
</feature>
<dbReference type="GO" id="GO:0006325">
    <property type="term" value="P:chromatin organization"/>
    <property type="evidence" value="ECO:0007669"/>
    <property type="project" value="UniProtKB-KW"/>
</dbReference>